<protein>
    <submittedName>
        <fullName evidence="3">Uncharacterized integral membrane protein</fullName>
    </submittedName>
</protein>
<keyword evidence="1" id="KW-1133">Transmembrane helix</keyword>
<proteinExistence type="predicted"/>
<name>A0A263HDP7_9PAST</name>
<dbReference type="EMBL" id="NLFK01000002">
    <property type="protein sequence ID" value="OZN25570.1"/>
    <property type="molecule type" value="Genomic_DNA"/>
</dbReference>
<evidence type="ECO:0000313" key="2">
    <source>
        <dbReference type="EMBL" id="OZN25570.1"/>
    </source>
</evidence>
<dbReference type="InParanoid" id="A0A263HDP7"/>
<reference evidence="2 4" key="1">
    <citation type="submission" date="2017-07" db="EMBL/GenBank/DDBJ databases">
        <title>Virulence factors identified in Actinobacillus seminis.</title>
        <authorList>
            <person name="Negrete-Abascal E."/>
            <person name="Vaca-Pacheco S."/>
            <person name="Montes-Garcia F."/>
            <person name="Leyto-Gil A.M."/>
            <person name="Fragoso-Garcia E."/>
            <person name="Carvente-Garcia R."/>
            <person name="Perez-Agueros S."/>
            <person name="Castelan-Sanchez H.G."/>
            <person name="Garcia-Molina A."/>
            <person name="Villamar T.E."/>
            <person name="Vazquez-Cruz C."/>
        </authorList>
    </citation>
    <scope>NUCLEOTIDE SEQUENCE [LARGE SCALE GENOMIC DNA]</scope>
    <source>
        <strain evidence="2 4">ATCC 15768</strain>
    </source>
</reference>
<keyword evidence="4" id="KW-1185">Reference proteome</keyword>
<feature type="transmembrane region" description="Helical" evidence="1">
    <location>
        <begin position="41"/>
        <end position="61"/>
    </location>
</feature>
<feature type="transmembrane region" description="Helical" evidence="1">
    <location>
        <begin position="73"/>
        <end position="100"/>
    </location>
</feature>
<dbReference type="OrthoDB" id="8447652at2"/>
<evidence type="ECO:0000256" key="1">
    <source>
        <dbReference type="SAM" id="Phobius"/>
    </source>
</evidence>
<keyword evidence="1" id="KW-0472">Membrane</keyword>
<dbReference type="Proteomes" id="UP000254507">
    <property type="component" value="Unassembled WGS sequence"/>
</dbReference>
<dbReference type="EMBL" id="UFSB01000001">
    <property type="protein sequence ID" value="SUU37787.1"/>
    <property type="molecule type" value="Genomic_DNA"/>
</dbReference>
<sequence length="168" mass="19052">MADPHIRSPMDFWDYLTVILYRCGFILAAIMTALLPYRPGIALNGILLAAVLCASSLHIYLKRFRLLLQMASWVALLCALFGQLELALGAAFFTLGGLAFKEYFCFRVFCLNFQPLFLAGLWFALQFEVCRLSQLLSAISALLFAILAIQKWRMPLHFDIGDKSKYEI</sequence>
<organism evidence="3 5">
    <name type="scientific">Actinobacillus seminis</name>
    <dbReference type="NCBI Taxonomy" id="722"/>
    <lineage>
        <taxon>Bacteria</taxon>
        <taxon>Pseudomonadati</taxon>
        <taxon>Pseudomonadota</taxon>
        <taxon>Gammaproteobacteria</taxon>
        <taxon>Pasteurellales</taxon>
        <taxon>Pasteurellaceae</taxon>
        <taxon>Actinobacillus</taxon>
    </lineage>
</organism>
<dbReference type="RefSeq" id="WP_094945805.1">
    <property type="nucleotide sequence ID" value="NZ_JBMHIA010000008.1"/>
</dbReference>
<feature type="transmembrane region" description="Helical" evidence="1">
    <location>
        <begin position="132"/>
        <end position="149"/>
    </location>
</feature>
<evidence type="ECO:0000313" key="4">
    <source>
        <dbReference type="Proteomes" id="UP000215738"/>
    </source>
</evidence>
<dbReference type="Proteomes" id="UP000215738">
    <property type="component" value="Unassembled WGS sequence"/>
</dbReference>
<gene>
    <name evidence="2" type="ORF">CFY87_02955</name>
    <name evidence="3" type="ORF">NCTC10851_01741</name>
</gene>
<evidence type="ECO:0000313" key="5">
    <source>
        <dbReference type="Proteomes" id="UP000254507"/>
    </source>
</evidence>
<feature type="transmembrane region" description="Helical" evidence="1">
    <location>
        <begin position="12"/>
        <end position="35"/>
    </location>
</feature>
<evidence type="ECO:0000313" key="3">
    <source>
        <dbReference type="EMBL" id="SUU37787.1"/>
    </source>
</evidence>
<dbReference type="InterPro" id="IPR019275">
    <property type="entry name" value="DUF2301"/>
</dbReference>
<feature type="transmembrane region" description="Helical" evidence="1">
    <location>
        <begin position="106"/>
        <end position="125"/>
    </location>
</feature>
<dbReference type="Pfam" id="PF10063">
    <property type="entry name" value="DUF2301"/>
    <property type="match status" value="1"/>
</dbReference>
<reference evidence="3 5" key="2">
    <citation type="submission" date="2018-06" db="EMBL/GenBank/DDBJ databases">
        <authorList>
            <consortium name="Pathogen Informatics"/>
            <person name="Doyle S."/>
        </authorList>
    </citation>
    <scope>NUCLEOTIDE SEQUENCE [LARGE SCALE GENOMIC DNA]</scope>
    <source>
        <strain evidence="3 5">NCTC10851</strain>
    </source>
</reference>
<keyword evidence="1" id="KW-0812">Transmembrane</keyword>
<dbReference type="AlphaFoldDB" id="A0A263HDP7"/>
<accession>A0A263HDP7</accession>